<dbReference type="Pfam" id="PF13927">
    <property type="entry name" value="Ig_3"/>
    <property type="match status" value="1"/>
</dbReference>
<dbReference type="InterPro" id="IPR013783">
    <property type="entry name" value="Ig-like_fold"/>
</dbReference>
<dbReference type="InterPro" id="IPR007110">
    <property type="entry name" value="Ig-like_dom"/>
</dbReference>
<dbReference type="SUPFAM" id="SSF48726">
    <property type="entry name" value="Immunoglobulin"/>
    <property type="match status" value="1"/>
</dbReference>
<dbReference type="InterPro" id="IPR003598">
    <property type="entry name" value="Ig_sub2"/>
</dbReference>
<dbReference type="EnsemblMetazoa" id="HelroT163621">
    <property type="protein sequence ID" value="HelroP163621"/>
    <property type="gene ID" value="HelroG163621"/>
</dbReference>
<dbReference type="CTD" id="20200155"/>
<evidence type="ECO:0000313" key="3">
    <source>
        <dbReference type="EMBL" id="ESN96547.1"/>
    </source>
</evidence>
<reference evidence="4" key="3">
    <citation type="submission" date="2015-06" db="UniProtKB">
        <authorList>
            <consortium name="EnsemblMetazoa"/>
        </authorList>
    </citation>
    <scope>IDENTIFICATION</scope>
</reference>
<dbReference type="RefSeq" id="XP_009025695.1">
    <property type="nucleotide sequence ID" value="XM_009027447.1"/>
</dbReference>
<evidence type="ECO:0000256" key="1">
    <source>
        <dbReference type="SAM" id="Phobius"/>
    </source>
</evidence>
<name>T1EUA5_HELRO</name>
<evidence type="ECO:0000313" key="5">
    <source>
        <dbReference type="Proteomes" id="UP000015101"/>
    </source>
</evidence>
<reference evidence="5" key="1">
    <citation type="submission" date="2012-12" db="EMBL/GenBank/DDBJ databases">
        <authorList>
            <person name="Hellsten U."/>
            <person name="Grimwood J."/>
            <person name="Chapman J.A."/>
            <person name="Shapiro H."/>
            <person name="Aerts A."/>
            <person name="Otillar R.P."/>
            <person name="Terry A.Y."/>
            <person name="Boore J.L."/>
            <person name="Simakov O."/>
            <person name="Marletaz F."/>
            <person name="Cho S.-J."/>
            <person name="Edsinger-Gonzales E."/>
            <person name="Havlak P."/>
            <person name="Kuo D.-H."/>
            <person name="Larsson T."/>
            <person name="Lv J."/>
            <person name="Arendt D."/>
            <person name="Savage R."/>
            <person name="Osoegawa K."/>
            <person name="de Jong P."/>
            <person name="Lindberg D.R."/>
            <person name="Seaver E.C."/>
            <person name="Weisblat D.A."/>
            <person name="Putnam N.H."/>
            <person name="Grigoriev I.V."/>
            <person name="Rokhsar D.S."/>
        </authorList>
    </citation>
    <scope>NUCLEOTIDE SEQUENCE</scope>
</reference>
<dbReference type="OMA" id="SAPRITW"/>
<dbReference type="Proteomes" id="UP000015101">
    <property type="component" value="Unassembled WGS sequence"/>
</dbReference>
<keyword evidence="1" id="KW-0472">Membrane</keyword>
<dbReference type="STRING" id="6412.T1EUA5"/>
<feature type="transmembrane region" description="Helical" evidence="1">
    <location>
        <begin position="124"/>
        <end position="145"/>
    </location>
</feature>
<protein>
    <recommendedName>
        <fullName evidence="2">Ig-like domain-containing protein</fullName>
    </recommendedName>
</protein>
<dbReference type="PROSITE" id="PS50835">
    <property type="entry name" value="IG_LIKE"/>
    <property type="match status" value="1"/>
</dbReference>
<dbReference type="OrthoDB" id="5970915at2759"/>
<keyword evidence="1" id="KW-0812">Transmembrane</keyword>
<dbReference type="InterPro" id="IPR036179">
    <property type="entry name" value="Ig-like_dom_sf"/>
</dbReference>
<dbReference type="SMART" id="SM00408">
    <property type="entry name" value="IGc2"/>
    <property type="match status" value="1"/>
</dbReference>
<evidence type="ECO:0000313" key="4">
    <source>
        <dbReference type="EnsemblMetazoa" id="HelroP163621"/>
    </source>
</evidence>
<feature type="domain" description="Ig-like" evidence="2">
    <location>
        <begin position="22"/>
        <end position="113"/>
    </location>
</feature>
<dbReference type="InParanoid" id="T1EUA5"/>
<reference evidence="3 5" key="2">
    <citation type="journal article" date="2013" name="Nature">
        <title>Insights into bilaterian evolution from three spiralian genomes.</title>
        <authorList>
            <person name="Simakov O."/>
            <person name="Marletaz F."/>
            <person name="Cho S.J."/>
            <person name="Edsinger-Gonzales E."/>
            <person name="Havlak P."/>
            <person name="Hellsten U."/>
            <person name="Kuo D.H."/>
            <person name="Larsson T."/>
            <person name="Lv J."/>
            <person name="Arendt D."/>
            <person name="Savage R."/>
            <person name="Osoegawa K."/>
            <person name="de Jong P."/>
            <person name="Grimwood J."/>
            <person name="Chapman J.A."/>
            <person name="Shapiro H."/>
            <person name="Aerts A."/>
            <person name="Otillar R.P."/>
            <person name="Terry A.Y."/>
            <person name="Boore J.L."/>
            <person name="Grigoriev I.V."/>
            <person name="Lindberg D.R."/>
            <person name="Seaver E.C."/>
            <person name="Weisblat D.A."/>
            <person name="Putnam N.H."/>
            <person name="Rokhsar D.S."/>
        </authorList>
    </citation>
    <scope>NUCLEOTIDE SEQUENCE</scope>
</reference>
<dbReference type="HOGENOM" id="CLU_1435896_0_0_1"/>
<gene>
    <name evidence="4" type="primary">20200155</name>
    <name evidence="3" type="ORF">HELRODRAFT_163621</name>
</gene>
<dbReference type="GeneID" id="20200155"/>
<dbReference type="InterPro" id="IPR003599">
    <property type="entry name" value="Ig_sub"/>
</dbReference>
<dbReference type="EMBL" id="KB097495">
    <property type="protein sequence ID" value="ESN96547.1"/>
    <property type="molecule type" value="Genomic_DNA"/>
</dbReference>
<dbReference type="Gene3D" id="2.60.40.10">
    <property type="entry name" value="Immunoglobulins"/>
    <property type="match status" value="1"/>
</dbReference>
<dbReference type="KEGG" id="hro:HELRODRAFT_163621"/>
<dbReference type="SMART" id="SM00409">
    <property type="entry name" value="IG"/>
    <property type="match status" value="1"/>
</dbReference>
<sequence>MALSIRQKRVREGYFGFIIVDPVLEIKDKVTKNAISGETFVFECKAYGFPTPVAHFLNGSKPIADSPRVTFKSINESDKTVTINGTIRIQPVEYGDAGKYTCFFDTPEKSKVEFEINVKDKFAAMWPFLGICAEVAILCIIIFIYEKRRSKKEAAKEAAAAPEEVDKLLVSPLSLFVVCDVVALYVITL</sequence>
<evidence type="ECO:0000259" key="2">
    <source>
        <dbReference type="PROSITE" id="PS50835"/>
    </source>
</evidence>
<organism evidence="4 5">
    <name type="scientific">Helobdella robusta</name>
    <name type="common">Californian leech</name>
    <dbReference type="NCBI Taxonomy" id="6412"/>
    <lineage>
        <taxon>Eukaryota</taxon>
        <taxon>Metazoa</taxon>
        <taxon>Spiralia</taxon>
        <taxon>Lophotrochozoa</taxon>
        <taxon>Annelida</taxon>
        <taxon>Clitellata</taxon>
        <taxon>Hirudinea</taxon>
        <taxon>Rhynchobdellida</taxon>
        <taxon>Glossiphoniidae</taxon>
        <taxon>Helobdella</taxon>
    </lineage>
</organism>
<keyword evidence="5" id="KW-1185">Reference proteome</keyword>
<accession>T1EUA5</accession>
<dbReference type="EMBL" id="AMQM01001409">
    <property type="status" value="NOT_ANNOTATED_CDS"/>
    <property type="molecule type" value="Genomic_DNA"/>
</dbReference>
<dbReference type="AlphaFoldDB" id="T1EUA5"/>
<keyword evidence="1" id="KW-1133">Transmembrane helix</keyword>
<proteinExistence type="predicted"/>